<keyword evidence="3 6" id="KW-0349">Heme</keyword>
<comment type="similarity">
    <text evidence="2 7">Belongs to the cytochrome P450 family.</text>
</comment>
<evidence type="ECO:0000256" key="7">
    <source>
        <dbReference type="RuleBase" id="RU000461"/>
    </source>
</evidence>
<dbReference type="OrthoDB" id="1055148at2759"/>
<keyword evidence="4 6" id="KW-0479">Metal-binding</keyword>
<dbReference type="HOGENOM" id="CLU_497006_0_0_1"/>
<dbReference type="GO" id="GO:0004497">
    <property type="term" value="F:monooxygenase activity"/>
    <property type="evidence" value="ECO:0007669"/>
    <property type="project" value="UniProtKB-KW"/>
</dbReference>
<dbReference type="Pfam" id="PF00067">
    <property type="entry name" value="p450"/>
    <property type="match status" value="1"/>
</dbReference>
<organism evidence="8 9">
    <name type="scientific">Botryobasidium botryosum (strain FD-172 SS1)</name>
    <dbReference type="NCBI Taxonomy" id="930990"/>
    <lineage>
        <taxon>Eukaryota</taxon>
        <taxon>Fungi</taxon>
        <taxon>Dikarya</taxon>
        <taxon>Basidiomycota</taxon>
        <taxon>Agaricomycotina</taxon>
        <taxon>Agaricomycetes</taxon>
        <taxon>Cantharellales</taxon>
        <taxon>Botryobasidiaceae</taxon>
        <taxon>Botryobasidium</taxon>
    </lineage>
</organism>
<dbReference type="InterPro" id="IPR001128">
    <property type="entry name" value="Cyt_P450"/>
</dbReference>
<name>A0A067MMY9_BOTB1</name>
<dbReference type="InterPro" id="IPR017972">
    <property type="entry name" value="Cyt_P450_CS"/>
</dbReference>
<dbReference type="GO" id="GO:0016705">
    <property type="term" value="F:oxidoreductase activity, acting on paired donors, with incorporation or reduction of molecular oxygen"/>
    <property type="evidence" value="ECO:0007669"/>
    <property type="project" value="InterPro"/>
</dbReference>
<evidence type="ECO:0000313" key="9">
    <source>
        <dbReference type="Proteomes" id="UP000027195"/>
    </source>
</evidence>
<evidence type="ECO:0000256" key="1">
    <source>
        <dbReference type="ARBA" id="ARBA00001971"/>
    </source>
</evidence>
<dbReference type="PANTHER" id="PTHR24304:SF2">
    <property type="entry name" value="24-HYDROXYCHOLESTEROL 7-ALPHA-HYDROXYLASE"/>
    <property type="match status" value="1"/>
</dbReference>
<keyword evidence="9" id="KW-1185">Reference proteome</keyword>
<protein>
    <recommendedName>
        <fullName evidence="10">Cytochrome P450</fullName>
    </recommendedName>
</protein>
<dbReference type="Gene3D" id="1.10.630.10">
    <property type="entry name" value="Cytochrome P450"/>
    <property type="match status" value="1"/>
</dbReference>
<comment type="cofactor">
    <cofactor evidence="1 6">
        <name>heme</name>
        <dbReference type="ChEBI" id="CHEBI:30413"/>
    </cofactor>
</comment>
<dbReference type="InParanoid" id="A0A067MMY9"/>
<evidence type="ECO:0000256" key="2">
    <source>
        <dbReference type="ARBA" id="ARBA00010617"/>
    </source>
</evidence>
<dbReference type="PROSITE" id="PS00086">
    <property type="entry name" value="CYTOCHROME_P450"/>
    <property type="match status" value="1"/>
</dbReference>
<keyword evidence="7" id="KW-0503">Monooxygenase</keyword>
<evidence type="ECO:0000256" key="5">
    <source>
        <dbReference type="ARBA" id="ARBA00023004"/>
    </source>
</evidence>
<dbReference type="Proteomes" id="UP000027195">
    <property type="component" value="Unassembled WGS sequence"/>
</dbReference>
<sequence length="555" mass="62313">MDAFCAPCLLLPALSACTLLVVMWGLFSFKRRQGMPPQAPHILPWFGNIYSMLTDPVSWPARMHDKLGDVFTTTALGYSVTYLRGQPNITAFAKGSTRGLDSVAAYKRVVEPVAGQELFLSNLGEVQEALDIRRLDNIQPALFQFTRTHIRQTLRDRVPSSGWSDTIALQSFMNASIFRMVCFCLLSPEVAISDGDYISERMLAMDLKEDFASFLIPWETEADRARVKGRSEVVACVARHALDRITRLLGEDVDESPDDFMGYIIYTTWTPKQLRSASKADLEGFARKVALRTYVLFFAGFLPTVGRGAWAFQDLLTKNPAFFERIRSDNDRLIEDARLCGPDAAPRVEEHDFLYACITESIRMHPVGAWLRWAEKPFLLPGNGSAPPMLIPRGFVAVTTEAIGLNPTVYSEPNDYNPARYFSAPFVARDDEASEKEFIRLDHVRSPPMTTDRTLQPSFGVGARQCPGRLFAYRMIATFMSALLESFELEPVETEANKDGKHDLSLSEVEAYADVLGSLDHPVDLWFYADIWRNDGFNKTIITHLDLDPTRAAGT</sequence>
<keyword evidence="7" id="KW-0560">Oxidoreductase</keyword>
<evidence type="ECO:0000313" key="8">
    <source>
        <dbReference type="EMBL" id="KDQ16090.1"/>
    </source>
</evidence>
<accession>A0A067MMY9</accession>
<feature type="binding site" description="axial binding residue" evidence="6">
    <location>
        <position position="466"/>
    </location>
    <ligand>
        <name>heme</name>
        <dbReference type="ChEBI" id="CHEBI:30413"/>
    </ligand>
    <ligandPart>
        <name>Fe</name>
        <dbReference type="ChEBI" id="CHEBI:18248"/>
    </ligandPart>
</feature>
<dbReference type="PANTHER" id="PTHR24304">
    <property type="entry name" value="CYTOCHROME P450 FAMILY 7"/>
    <property type="match status" value="1"/>
</dbReference>
<dbReference type="SUPFAM" id="SSF48264">
    <property type="entry name" value="Cytochrome P450"/>
    <property type="match status" value="1"/>
</dbReference>
<evidence type="ECO:0000256" key="3">
    <source>
        <dbReference type="ARBA" id="ARBA00022617"/>
    </source>
</evidence>
<keyword evidence="5 6" id="KW-0408">Iron</keyword>
<reference evidence="9" key="1">
    <citation type="journal article" date="2014" name="Proc. Natl. Acad. Sci. U.S.A.">
        <title>Extensive sampling of basidiomycete genomes demonstrates inadequacy of the white-rot/brown-rot paradigm for wood decay fungi.</title>
        <authorList>
            <person name="Riley R."/>
            <person name="Salamov A.A."/>
            <person name="Brown D.W."/>
            <person name="Nagy L.G."/>
            <person name="Floudas D."/>
            <person name="Held B.W."/>
            <person name="Levasseur A."/>
            <person name="Lombard V."/>
            <person name="Morin E."/>
            <person name="Otillar R."/>
            <person name="Lindquist E.A."/>
            <person name="Sun H."/>
            <person name="LaButti K.M."/>
            <person name="Schmutz J."/>
            <person name="Jabbour D."/>
            <person name="Luo H."/>
            <person name="Baker S.E."/>
            <person name="Pisabarro A.G."/>
            <person name="Walton J.D."/>
            <person name="Blanchette R.A."/>
            <person name="Henrissat B."/>
            <person name="Martin F."/>
            <person name="Cullen D."/>
            <person name="Hibbett D.S."/>
            <person name="Grigoriev I.V."/>
        </authorList>
    </citation>
    <scope>NUCLEOTIDE SEQUENCE [LARGE SCALE GENOMIC DNA]</scope>
    <source>
        <strain evidence="9">FD-172 SS1</strain>
    </source>
</reference>
<gene>
    <name evidence="8" type="ORF">BOTBODRAFT_186783</name>
</gene>
<dbReference type="GO" id="GO:0005506">
    <property type="term" value="F:iron ion binding"/>
    <property type="evidence" value="ECO:0007669"/>
    <property type="project" value="InterPro"/>
</dbReference>
<dbReference type="GO" id="GO:0020037">
    <property type="term" value="F:heme binding"/>
    <property type="evidence" value="ECO:0007669"/>
    <property type="project" value="InterPro"/>
</dbReference>
<dbReference type="InterPro" id="IPR002403">
    <property type="entry name" value="Cyt_P450_E_grp-IV"/>
</dbReference>
<dbReference type="AlphaFoldDB" id="A0A067MMY9"/>
<evidence type="ECO:0000256" key="6">
    <source>
        <dbReference type="PIRSR" id="PIRSR602403-1"/>
    </source>
</evidence>
<dbReference type="STRING" id="930990.A0A067MMY9"/>
<dbReference type="InterPro" id="IPR050529">
    <property type="entry name" value="CYP450_sterol_14alpha_dmase"/>
</dbReference>
<dbReference type="EMBL" id="KL198029">
    <property type="protein sequence ID" value="KDQ16090.1"/>
    <property type="molecule type" value="Genomic_DNA"/>
</dbReference>
<dbReference type="PRINTS" id="PR00465">
    <property type="entry name" value="EP450IV"/>
</dbReference>
<evidence type="ECO:0008006" key="10">
    <source>
        <dbReference type="Google" id="ProtNLM"/>
    </source>
</evidence>
<evidence type="ECO:0000256" key="4">
    <source>
        <dbReference type="ARBA" id="ARBA00022723"/>
    </source>
</evidence>
<proteinExistence type="inferred from homology"/>
<dbReference type="InterPro" id="IPR036396">
    <property type="entry name" value="Cyt_P450_sf"/>
</dbReference>